<proteinExistence type="predicted"/>
<evidence type="ECO:0000313" key="1">
    <source>
        <dbReference type="EMBL" id="WEW56979.1"/>
    </source>
</evidence>
<dbReference type="PANTHER" id="PTHR13812:SF23">
    <property type="entry name" value="PRNX PROTEIN"/>
    <property type="match status" value="1"/>
</dbReference>
<reference evidence="1" key="1">
    <citation type="submission" date="2023-03" db="EMBL/GenBank/DDBJ databases">
        <title>Emydomyces testavorans Genome Sequence.</title>
        <authorList>
            <person name="Hoyer L."/>
        </authorList>
    </citation>
    <scope>NUCLEOTIDE SEQUENCE</scope>
    <source>
        <strain evidence="1">16-2883</strain>
    </source>
</reference>
<dbReference type="Proteomes" id="UP001219355">
    <property type="component" value="Chromosome 1"/>
</dbReference>
<organism evidence="1 2">
    <name type="scientific">Emydomyces testavorans</name>
    <dbReference type="NCBI Taxonomy" id="2070801"/>
    <lineage>
        <taxon>Eukaryota</taxon>
        <taxon>Fungi</taxon>
        <taxon>Dikarya</taxon>
        <taxon>Ascomycota</taxon>
        <taxon>Pezizomycotina</taxon>
        <taxon>Eurotiomycetes</taxon>
        <taxon>Eurotiomycetidae</taxon>
        <taxon>Onygenales</taxon>
        <taxon>Nannizziopsiaceae</taxon>
        <taxon>Emydomyces</taxon>
    </lineage>
</organism>
<sequence length="350" mass="37892">MLILRESDVSPLLKTLTRDQCHSLLQALWQALAAYSHQNHGGGTDGKLIHQPIREQIVTSKQHVTLFMPASDTNNTTGIKIVTVPGNGGPPRGAINIFSPEGDLEGLLNAELITAFRTALASMIPFHRFKLPGDARLVVFGAGKQAEWHIRLALLLAGEKIAQITVVNRKSRGLEKLKSDLWEAEAGVSPKVTMHYVGRDSPTFTSDQLAQIVSQADAIFCCTPSTEPLFPGSYLGDRPRFLSLIGSYKPHMQEVDSTTLLSGGNTVLVDSKEACLHEAGELIKAQIAEEQLVEIGELLRDDGDTSLGLFESGKSVVFKCVGMGIMDIVIGRALLGLAKERQVGVTVDDF</sequence>
<dbReference type="InterPro" id="IPR036291">
    <property type="entry name" value="NAD(P)-bd_dom_sf"/>
</dbReference>
<dbReference type="PANTHER" id="PTHR13812">
    <property type="entry name" value="KETIMINE REDUCTASE MU-CRYSTALLIN"/>
    <property type="match status" value="1"/>
</dbReference>
<dbReference type="Gene3D" id="3.40.50.720">
    <property type="entry name" value="NAD(P)-binding Rossmann-like Domain"/>
    <property type="match status" value="1"/>
</dbReference>
<evidence type="ECO:0000313" key="2">
    <source>
        <dbReference type="Proteomes" id="UP001219355"/>
    </source>
</evidence>
<keyword evidence="2" id="KW-1185">Reference proteome</keyword>
<gene>
    <name evidence="1" type="ORF">PRK78_002438</name>
</gene>
<dbReference type="Pfam" id="PF02423">
    <property type="entry name" value="OCD_Mu_crystall"/>
    <property type="match status" value="1"/>
</dbReference>
<dbReference type="EMBL" id="CP120627">
    <property type="protein sequence ID" value="WEW56979.1"/>
    <property type="molecule type" value="Genomic_DNA"/>
</dbReference>
<dbReference type="GO" id="GO:0005737">
    <property type="term" value="C:cytoplasm"/>
    <property type="evidence" value="ECO:0007669"/>
    <property type="project" value="TreeGrafter"/>
</dbReference>
<accession>A0AAF0DEA7</accession>
<dbReference type="InterPro" id="IPR023401">
    <property type="entry name" value="ODC_N"/>
</dbReference>
<dbReference type="AlphaFoldDB" id="A0AAF0DEA7"/>
<dbReference type="Gene3D" id="3.30.1780.10">
    <property type="entry name" value="ornithine cyclodeaminase, domain 1"/>
    <property type="match status" value="1"/>
</dbReference>
<dbReference type="SUPFAM" id="SSF51735">
    <property type="entry name" value="NAD(P)-binding Rossmann-fold domains"/>
    <property type="match status" value="1"/>
</dbReference>
<protein>
    <submittedName>
        <fullName evidence="1">Uncharacterized protein</fullName>
    </submittedName>
</protein>
<name>A0AAF0DEA7_9EURO</name>
<dbReference type="InterPro" id="IPR003462">
    <property type="entry name" value="ODC_Mu_crystall"/>
</dbReference>